<sequence length="148" mass="17825">MFYLLASSYNLYTFLRSFTSTHYPRGQLMLREMSWMELQSFIVSLTIGTQRYKEERMRRVFAWLPKRKWVFIGDSTQTDPEAYATLYKEFPERVGRIWIRVVKGVDEEKEKELNLEERFEKAFKGVPAHVWRTVEQPGELEESVRELE</sequence>
<dbReference type="GO" id="GO:0008195">
    <property type="term" value="F:phosphatidate phosphatase activity"/>
    <property type="evidence" value="ECO:0007669"/>
    <property type="project" value="InterPro"/>
</dbReference>
<dbReference type="STRING" id="42251.A0A2T6ZVV5"/>
<dbReference type="Proteomes" id="UP000244722">
    <property type="component" value="Unassembled WGS sequence"/>
</dbReference>
<dbReference type="InterPro" id="IPR052935">
    <property type="entry name" value="Mg2+_PAP"/>
</dbReference>
<comment type="caution">
    <text evidence="2">The sequence shown here is derived from an EMBL/GenBank/DDBJ whole genome shotgun (WGS) entry which is preliminary data.</text>
</comment>
<dbReference type="OrthoDB" id="414243at2759"/>
<evidence type="ECO:0000259" key="1">
    <source>
        <dbReference type="Pfam" id="PF09949"/>
    </source>
</evidence>
<dbReference type="PANTHER" id="PTHR28208">
    <property type="entry name" value="PHOSPHATIDATE PHOSPHATASE APP1"/>
    <property type="match status" value="1"/>
</dbReference>
<feature type="domain" description="Phosphatidate phosphatase APP1 catalytic" evidence="1">
    <location>
        <begin position="1"/>
        <end position="100"/>
    </location>
</feature>
<gene>
    <name evidence="2" type="ORF">B9Z19DRAFT_1081414</name>
</gene>
<dbReference type="AlphaFoldDB" id="A0A2T6ZVV5"/>
<dbReference type="Pfam" id="PF09949">
    <property type="entry name" value="APP1_cat"/>
    <property type="match status" value="1"/>
</dbReference>
<keyword evidence="3" id="KW-1185">Reference proteome</keyword>
<reference evidence="2 3" key="1">
    <citation type="submission" date="2017-04" db="EMBL/GenBank/DDBJ databases">
        <title>Draft genome sequence of Tuber borchii Vittad., a whitish edible truffle.</title>
        <authorList>
            <consortium name="DOE Joint Genome Institute"/>
            <person name="Murat C."/>
            <person name="Kuo A."/>
            <person name="Barry K.W."/>
            <person name="Clum A."/>
            <person name="Dockter R.B."/>
            <person name="Fauchery L."/>
            <person name="Iotti M."/>
            <person name="Kohler A."/>
            <person name="Labutti K."/>
            <person name="Lindquist E.A."/>
            <person name="Lipzen A."/>
            <person name="Ohm R.A."/>
            <person name="Wang M."/>
            <person name="Grigoriev I.V."/>
            <person name="Zambonelli A."/>
            <person name="Martin F.M."/>
        </authorList>
    </citation>
    <scope>NUCLEOTIDE SEQUENCE [LARGE SCALE GENOMIC DNA]</scope>
    <source>
        <strain evidence="2 3">Tbo3840</strain>
    </source>
</reference>
<evidence type="ECO:0000313" key="2">
    <source>
        <dbReference type="EMBL" id="PUU79574.1"/>
    </source>
</evidence>
<dbReference type="EMBL" id="NESQ01000088">
    <property type="protein sequence ID" value="PUU79574.1"/>
    <property type="molecule type" value="Genomic_DNA"/>
</dbReference>
<organism evidence="2 3">
    <name type="scientific">Tuber borchii</name>
    <name type="common">White truffle</name>
    <dbReference type="NCBI Taxonomy" id="42251"/>
    <lineage>
        <taxon>Eukaryota</taxon>
        <taxon>Fungi</taxon>
        <taxon>Dikarya</taxon>
        <taxon>Ascomycota</taxon>
        <taxon>Pezizomycotina</taxon>
        <taxon>Pezizomycetes</taxon>
        <taxon>Pezizales</taxon>
        <taxon>Tuberaceae</taxon>
        <taxon>Tuber</taxon>
    </lineage>
</organism>
<protein>
    <recommendedName>
        <fullName evidence="1">Phosphatidate phosphatase APP1 catalytic domain-containing protein</fullName>
    </recommendedName>
</protein>
<evidence type="ECO:0000313" key="3">
    <source>
        <dbReference type="Proteomes" id="UP000244722"/>
    </source>
</evidence>
<accession>A0A2T6ZVV5</accession>
<proteinExistence type="predicted"/>
<dbReference type="GO" id="GO:0030479">
    <property type="term" value="C:actin cortical patch"/>
    <property type="evidence" value="ECO:0007669"/>
    <property type="project" value="TreeGrafter"/>
</dbReference>
<name>A0A2T6ZVV5_TUBBO</name>
<dbReference type="InterPro" id="IPR019236">
    <property type="entry name" value="APP1_cat"/>
</dbReference>
<dbReference type="PANTHER" id="PTHR28208:SF1">
    <property type="entry name" value="FILAMENT ORGANIZATION PROTEIN APP1-LIKE, PUTATIVE (AFU_ORTHOLOGUE AFUA_1G06650)-RELATED"/>
    <property type="match status" value="1"/>
</dbReference>